<accession>A0ABW4YGU4</accession>
<dbReference type="InterPro" id="IPR029052">
    <property type="entry name" value="Metallo-depent_PP-like"/>
</dbReference>
<dbReference type="RefSeq" id="WP_377769934.1">
    <property type="nucleotide sequence ID" value="NZ_JBHUHO010000010.1"/>
</dbReference>
<keyword evidence="3" id="KW-1185">Reference proteome</keyword>
<evidence type="ECO:0000313" key="2">
    <source>
        <dbReference type="EMBL" id="MFD2114908.1"/>
    </source>
</evidence>
<gene>
    <name evidence="2" type="ORF">ACFSJH_04020</name>
</gene>
<feature type="domain" description="Calcineurin-like phosphoesterase" evidence="1">
    <location>
        <begin position="35"/>
        <end position="268"/>
    </location>
</feature>
<evidence type="ECO:0000259" key="1">
    <source>
        <dbReference type="Pfam" id="PF00149"/>
    </source>
</evidence>
<dbReference type="InterPro" id="IPR004843">
    <property type="entry name" value="Calcineurin-like_PHP"/>
</dbReference>
<organism evidence="2 3">
    <name type="scientific">Paenibacillus yanchengensis</name>
    <dbReference type="NCBI Taxonomy" id="2035833"/>
    <lineage>
        <taxon>Bacteria</taxon>
        <taxon>Bacillati</taxon>
        <taxon>Bacillota</taxon>
        <taxon>Bacilli</taxon>
        <taxon>Bacillales</taxon>
        <taxon>Paenibacillaceae</taxon>
        <taxon>Paenibacillus</taxon>
    </lineage>
</organism>
<protein>
    <submittedName>
        <fullName evidence="2">Metallophosphoesterase</fullName>
    </submittedName>
</protein>
<dbReference type="EMBL" id="JBHUHO010000010">
    <property type="protein sequence ID" value="MFD2114908.1"/>
    <property type="molecule type" value="Genomic_DNA"/>
</dbReference>
<proteinExistence type="predicted"/>
<dbReference type="SUPFAM" id="SSF56300">
    <property type="entry name" value="Metallo-dependent phosphatases"/>
    <property type="match status" value="1"/>
</dbReference>
<name>A0ABW4YGU4_9BACL</name>
<dbReference type="Gene3D" id="3.60.21.10">
    <property type="match status" value="1"/>
</dbReference>
<evidence type="ECO:0000313" key="3">
    <source>
        <dbReference type="Proteomes" id="UP001597362"/>
    </source>
</evidence>
<sequence>MMDLSHIALPEDMIENVEQAINKFRKKAQEDEVHLIFVTDPHHWIGGNQLKTAKLVQQVAKELPISCIVCGGDFSENGPKSDVVRMQKEIIDAFKVDGIPVLPAKGNHDDNTIIDHLAGERSIDNVIFPLEQYQLLYADLEQHVSFDKGNELGLYMYYDIPEQHTRVVVLNAIDIPYYVAENGRVAQNGQWEYGFSDRQINWVKQQVFNFSDQSNPERWKTVFFSHVSMVHRDIVGGDNEVDGGEKMWKVIKTNKARVHACFFGHVHHDQVVVKEGVPFISSLNAVTYGRKRDSFLETAFDIVSINISKNELRMIRVGAGEDRIIDLTKE</sequence>
<reference evidence="3" key="1">
    <citation type="journal article" date="2019" name="Int. J. Syst. Evol. Microbiol.">
        <title>The Global Catalogue of Microorganisms (GCM) 10K type strain sequencing project: providing services to taxonomists for standard genome sequencing and annotation.</title>
        <authorList>
            <consortium name="The Broad Institute Genomics Platform"/>
            <consortium name="The Broad Institute Genome Sequencing Center for Infectious Disease"/>
            <person name="Wu L."/>
            <person name="Ma J."/>
        </authorList>
    </citation>
    <scope>NUCLEOTIDE SEQUENCE [LARGE SCALE GENOMIC DNA]</scope>
    <source>
        <strain evidence="3">GH52</strain>
    </source>
</reference>
<dbReference type="Pfam" id="PF00149">
    <property type="entry name" value="Metallophos"/>
    <property type="match status" value="1"/>
</dbReference>
<dbReference type="Proteomes" id="UP001597362">
    <property type="component" value="Unassembled WGS sequence"/>
</dbReference>
<comment type="caution">
    <text evidence="2">The sequence shown here is derived from an EMBL/GenBank/DDBJ whole genome shotgun (WGS) entry which is preliminary data.</text>
</comment>